<accession>A0A016V7R0</accession>
<gene>
    <name evidence="1" type="primary">Acey_s0016.g2934</name>
    <name evidence="1" type="ORF">Y032_0016g2934</name>
</gene>
<sequence length="91" mass="10216">MYTIFSSNPPKWQLTFGVFEAFLYETILGRIQGSTVVNYVKAASSGSAHIEILPAITTAVVSAVIYVGSIRNRCETPKWKRSYHHYENTSN</sequence>
<comment type="caution">
    <text evidence="1">The sequence shown here is derived from an EMBL/GenBank/DDBJ whole genome shotgun (WGS) entry which is preliminary data.</text>
</comment>
<proteinExistence type="predicted"/>
<evidence type="ECO:0000313" key="1">
    <source>
        <dbReference type="EMBL" id="EYC22768.1"/>
    </source>
</evidence>
<reference evidence="2" key="1">
    <citation type="journal article" date="2015" name="Nat. Genet.">
        <title>The genome and transcriptome of the zoonotic hookworm Ancylostoma ceylanicum identify infection-specific gene families.</title>
        <authorList>
            <person name="Schwarz E.M."/>
            <person name="Hu Y."/>
            <person name="Antoshechkin I."/>
            <person name="Miller M.M."/>
            <person name="Sternberg P.W."/>
            <person name="Aroian R.V."/>
        </authorList>
    </citation>
    <scope>NUCLEOTIDE SEQUENCE</scope>
    <source>
        <strain evidence="2">HY135</strain>
    </source>
</reference>
<dbReference type="Proteomes" id="UP000024635">
    <property type="component" value="Unassembled WGS sequence"/>
</dbReference>
<dbReference type="AlphaFoldDB" id="A0A016V7R0"/>
<evidence type="ECO:0000313" key="2">
    <source>
        <dbReference type="Proteomes" id="UP000024635"/>
    </source>
</evidence>
<dbReference type="EMBL" id="JARK01001352">
    <property type="protein sequence ID" value="EYC22768.1"/>
    <property type="molecule type" value="Genomic_DNA"/>
</dbReference>
<keyword evidence="2" id="KW-1185">Reference proteome</keyword>
<name>A0A016V7R0_9BILA</name>
<organism evidence="1 2">
    <name type="scientific">Ancylostoma ceylanicum</name>
    <dbReference type="NCBI Taxonomy" id="53326"/>
    <lineage>
        <taxon>Eukaryota</taxon>
        <taxon>Metazoa</taxon>
        <taxon>Ecdysozoa</taxon>
        <taxon>Nematoda</taxon>
        <taxon>Chromadorea</taxon>
        <taxon>Rhabditida</taxon>
        <taxon>Rhabditina</taxon>
        <taxon>Rhabditomorpha</taxon>
        <taxon>Strongyloidea</taxon>
        <taxon>Ancylostomatidae</taxon>
        <taxon>Ancylostomatinae</taxon>
        <taxon>Ancylostoma</taxon>
    </lineage>
</organism>
<protein>
    <submittedName>
        <fullName evidence="1">Uncharacterized protein</fullName>
    </submittedName>
</protein>